<dbReference type="GO" id="GO:0016491">
    <property type="term" value="F:oxidoreductase activity"/>
    <property type="evidence" value="ECO:0007669"/>
    <property type="project" value="UniProtKB-KW"/>
</dbReference>
<keyword evidence="5" id="KW-1185">Reference proteome</keyword>
<accession>A0A2P8GAS3</accession>
<reference evidence="4 5" key="1">
    <citation type="submission" date="2018-03" db="EMBL/GenBank/DDBJ databases">
        <title>Genomic Encyclopedia of Archaeal and Bacterial Type Strains, Phase II (KMG-II): from individual species to whole genera.</title>
        <authorList>
            <person name="Goeker M."/>
        </authorList>
    </citation>
    <scope>NUCLEOTIDE SEQUENCE [LARGE SCALE GENOMIC DNA]</scope>
    <source>
        <strain evidence="4 5">DSM 18107</strain>
    </source>
</reference>
<proteinExistence type="inferred from homology"/>
<protein>
    <submittedName>
        <fullName evidence="4">Putative oxidoreductase</fullName>
    </submittedName>
</protein>
<dbReference type="EMBL" id="PYGK01000005">
    <property type="protein sequence ID" value="PSL31048.1"/>
    <property type="molecule type" value="Genomic_DNA"/>
</dbReference>
<dbReference type="GO" id="GO:0016020">
    <property type="term" value="C:membrane"/>
    <property type="evidence" value="ECO:0007669"/>
    <property type="project" value="TreeGrafter"/>
</dbReference>
<name>A0A2P8GAS3_9BACT</name>
<sequence>MELSKNTILITGGTSGFGFEFAFRLLELGNTVIITGRNEQKLEETKKILSNIHIIKSDVSNVEDISSLYEEVTKKFPGLNMLINNAGEMRQITLHDDYDLYDLTREIEINLMGPIRMVQEFLPHLKKQQTAAIINVTSGVALGAFPIAPVYSASKSGLRSFTQCLRVQVKSTGVKVFELIAPGSTTPLNDRFRNGSEVNTKMLVSPEKIVDEAIKGIISDTYEIFPGPARLMRILSRLAPKFMLSQATKMGEKAMSGK</sequence>
<evidence type="ECO:0000313" key="5">
    <source>
        <dbReference type="Proteomes" id="UP000240978"/>
    </source>
</evidence>
<dbReference type="RefSeq" id="WP_106602868.1">
    <property type="nucleotide sequence ID" value="NZ_PYGK01000005.1"/>
</dbReference>
<organism evidence="4 5">
    <name type="scientific">Chitinophaga ginsengisoli</name>
    <dbReference type="NCBI Taxonomy" id="363837"/>
    <lineage>
        <taxon>Bacteria</taxon>
        <taxon>Pseudomonadati</taxon>
        <taxon>Bacteroidota</taxon>
        <taxon>Chitinophagia</taxon>
        <taxon>Chitinophagales</taxon>
        <taxon>Chitinophagaceae</taxon>
        <taxon>Chitinophaga</taxon>
    </lineage>
</organism>
<dbReference type="PANTHER" id="PTHR44196:SF1">
    <property type="entry name" value="DEHYDROGENASE_REDUCTASE SDR FAMILY MEMBER 7B"/>
    <property type="match status" value="1"/>
</dbReference>
<gene>
    <name evidence="4" type="ORF">CLV42_105411</name>
</gene>
<dbReference type="Gene3D" id="3.40.50.720">
    <property type="entry name" value="NAD(P)-binding Rossmann-like Domain"/>
    <property type="match status" value="1"/>
</dbReference>
<dbReference type="AlphaFoldDB" id="A0A2P8GAS3"/>
<dbReference type="InterPro" id="IPR036291">
    <property type="entry name" value="NAD(P)-bd_dom_sf"/>
</dbReference>
<dbReference type="OrthoDB" id="9810734at2"/>
<evidence type="ECO:0000256" key="1">
    <source>
        <dbReference type="ARBA" id="ARBA00006484"/>
    </source>
</evidence>
<dbReference type="Proteomes" id="UP000240978">
    <property type="component" value="Unassembled WGS sequence"/>
</dbReference>
<dbReference type="PROSITE" id="PS00061">
    <property type="entry name" value="ADH_SHORT"/>
    <property type="match status" value="1"/>
</dbReference>
<dbReference type="Pfam" id="PF00106">
    <property type="entry name" value="adh_short"/>
    <property type="match status" value="1"/>
</dbReference>
<dbReference type="PRINTS" id="PR00081">
    <property type="entry name" value="GDHRDH"/>
</dbReference>
<dbReference type="InterPro" id="IPR002347">
    <property type="entry name" value="SDR_fam"/>
</dbReference>
<dbReference type="SUPFAM" id="SSF51735">
    <property type="entry name" value="NAD(P)-binding Rossmann-fold domains"/>
    <property type="match status" value="1"/>
</dbReference>
<dbReference type="InterPro" id="IPR020904">
    <property type="entry name" value="Sc_DH/Rdtase_CS"/>
</dbReference>
<evidence type="ECO:0000256" key="3">
    <source>
        <dbReference type="RuleBase" id="RU000363"/>
    </source>
</evidence>
<comment type="caution">
    <text evidence="4">The sequence shown here is derived from an EMBL/GenBank/DDBJ whole genome shotgun (WGS) entry which is preliminary data.</text>
</comment>
<dbReference type="PRINTS" id="PR00080">
    <property type="entry name" value="SDRFAMILY"/>
</dbReference>
<evidence type="ECO:0000313" key="4">
    <source>
        <dbReference type="EMBL" id="PSL31048.1"/>
    </source>
</evidence>
<dbReference type="PANTHER" id="PTHR44196">
    <property type="entry name" value="DEHYDROGENASE/REDUCTASE SDR FAMILY MEMBER 7B"/>
    <property type="match status" value="1"/>
</dbReference>
<comment type="similarity">
    <text evidence="1 3">Belongs to the short-chain dehydrogenases/reductases (SDR) family.</text>
</comment>
<evidence type="ECO:0000256" key="2">
    <source>
        <dbReference type="ARBA" id="ARBA00023002"/>
    </source>
</evidence>
<keyword evidence="2" id="KW-0560">Oxidoreductase</keyword>